<dbReference type="PROSITE" id="PS50987">
    <property type="entry name" value="HTH_ARSR_2"/>
    <property type="match status" value="1"/>
</dbReference>
<gene>
    <name evidence="2" type="ORF">FVB32_16025</name>
</gene>
<dbReference type="Pfam" id="PF12840">
    <property type="entry name" value="HTH_20"/>
    <property type="match status" value="1"/>
</dbReference>
<comment type="caution">
    <text evidence="2">The sequence shown here is derived from an EMBL/GenBank/DDBJ whole genome shotgun (WGS) entry which is preliminary data.</text>
</comment>
<dbReference type="PANTHER" id="PTHR38600">
    <property type="entry name" value="TRANSCRIPTIONAL REGULATORY PROTEIN"/>
    <property type="match status" value="1"/>
</dbReference>
<dbReference type="GO" id="GO:0003700">
    <property type="term" value="F:DNA-binding transcription factor activity"/>
    <property type="evidence" value="ECO:0007669"/>
    <property type="project" value="InterPro"/>
</dbReference>
<sequence>MSSKETINKVFKAVSDPTRREVFHVLMAASAAMSIAQITEHFEISRQGVTKHIKLLEEAGLVKTFEKGRERFCESNPTPLNEIRNWLLVYDKFWDDKIKSLDKFLTQRPKK</sequence>
<dbReference type="InterPro" id="IPR011991">
    <property type="entry name" value="ArsR-like_HTH"/>
</dbReference>
<dbReference type="InterPro" id="IPR001845">
    <property type="entry name" value="HTH_ArsR_DNA-bd_dom"/>
</dbReference>
<dbReference type="PRINTS" id="PR00778">
    <property type="entry name" value="HTHARSR"/>
</dbReference>
<dbReference type="AlphaFoldDB" id="A0A5C8V3V1"/>
<dbReference type="Proteomes" id="UP000321456">
    <property type="component" value="Unassembled WGS sequence"/>
</dbReference>
<dbReference type="SMART" id="SM00418">
    <property type="entry name" value="HTH_ARSR"/>
    <property type="match status" value="1"/>
</dbReference>
<dbReference type="CDD" id="cd00090">
    <property type="entry name" value="HTH_ARSR"/>
    <property type="match status" value="1"/>
</dbReference>
<organism evidence="2 3">
    <name type="scientific">Flagellimonas hymeniacidonis</name>
    <dbReference type="NCBI Taxonomy" id="2603628"/>
    <lineage>
        <taxon>Bacteria</taxon>
        <taxon>Pseudomonadati</taxon>
        <taxon>Bacteroidota</taxon>
        <taxon>Flavobacteriia</taxon>
        <taxon>Flavobacteriales</taxon>
        <taxon>Flavobacteriaceae</taxon>
        <taxon>Flagellimonas</taxon>
    </lineage>
</organism>
<proteinExistence type="predicted"/>
<reference evidence="2 3" key="1">
    <citation type="submission" date="2019-08" db="EMBL/GenBank/DDBJ databases">
        <title>Professor.</title>
        <authorList>
            <person name="Park J.S."/>
        </authorList>
    </citation>
    <scope>NUCLEOTIDE SEQUENCE [LARGE SCALE GENOMIC DNA]</scope>
    <source>
        <strain evidence="2 3">176CP5-101</strain>
    </source>
</reference>
<evidence type="ECO:0000313" key="3">
    <source>
        <dbReference type="Proteomes" id="UP000321456"/>
    </source>
</evidence>
<dbReference type="InterPro" id="IPR036390">
    <property type="entry name" value="WH_DNA-bd_sf"/>
</dbReference>
<dbReference type="EMBL" id="VRUR01000002">
    <property type="protein sequence ID" value="TXN36066.1"/>
    <property type="molecule type" value="Genomic_DNA"/>
</dbReference>
<name>A0A5C8V3V1_9FLAO</name>
<dbReference type="NCBIfam" id="NF033788">
    <property type="entry name" value="HTH_metalloreg"/>
    <property type="match status" value="1"/>
</dbReference>
<dbReference type="InterPro" id="IPR036388">
    <property type="entry name" value="WH-like_DNA-bd_sf"/>
</dbReference>
<accession>A0A5C8V3V1</accession>
<keyword evidence="3" id="KW-1185">Reference proteome</keyword>
<feature type="domain" description="HTH arsR-type" evidence="1">
    <location>
        <begin position="1"/>
        <end position="95"/>
    </location>
</feature>
<evidence type="ECO:0000259" key="1">
    <source>
        <dbReference type="PROSITE" id="PS50987"/>
    </source>
</evidence>
<evidence type="ECO:0000313" key="2">
    <source>
        <dbReference type="EMBL" id="TXN36066.1"/>
    </source>
</evidence>
<dbReference type="PANTHER" id="PTHR38600:SF1">
    <property type="entry name" value="TRANSCRIPTIONAL REGULATORY PROTEIN"/>
    <property type="match status" value="1"/>
</dbReference>
<dbReference type="SUPFAM" id="SSF46785">
    <property type="entry name" value="Winged helix' DNA-binding domain"/>
    <property type="match status" value="1"/>
</dbReference>
<dbReference type="RefSeq" id="WP_147744837.1">
    <property type="nucleotide sequence ID" value="NZ_VRUR01000002.1"/>
</dbReference>
<dbReference type="Gene3D" id="1.10.10.10">
    <property type="entry name" value="Winged helix-like DNA-binding domain superfamily/Winged helix DNA-binding domain"/>
    <property type="match status" value="1"/>
</dbReference>
<protein>
    <submittedName>
        <fullName evidence="2">Helix-turn-helix transcriptional regulator</fullName>
    </submittedName>
</protein>